<dbReference type="Gramene" id="TKW22990">
    <property type="protein sequence ID" value="TKW22990"/>
    <property type="gene ID" value="SEVIR_4G264001v2"/>
</dbReference>
<sequence length="86" mass="9366">MAWWKASGGAVARHDDQKGTRTATGRAAPRNTGAPISRSIRGVRRLTPMTRTDDDAMGARGTGRRLTGRWLSLLCLSRPPLSRPPQ</sequence>
<reference evidence="2" key="1">
    <citation type="submission" date="2019-03" db="EMBL/GenBank/DDBJ databases">
        <title>WGS assembly of Setaria viridis.</title>
        <authorList>
            <person name="Huang P."/>
            <person name="Jenkins J."/>
            <person name="Grimwood J."/>
            <person name="Barry K."/>
            <person name="Healey A."/>
            <person name="Mamidi S."/>
            <person name="Sreedasyam A."/>
            <person name="Shu S."/>
            <person name="Feldman M."/>
            <person name="Wu J."/>
            <person name="Yu Y."/>
            <person name="Chen C."/>
            <person name="Johnson J."/>
            <person name="Rokhsar D."/>
            <person name="Baxter I."/>
            <person name="Schmutz J."/>
            <person name="Brutnell T."/>
            <person name="Kellogg E."/>
        </authorList>
    </citation>
    <scope>NUCLEOTIDE SEQUENCE [LARGE SCALE GENOMIC DNA]</scope>
</reference>
<dbReference type="Proteomes" id="UP000298652">
    <property type="component" value="Chromosome 4"/>
</dbReference>
<name>A0A4U6V1R2_SETVI</name>
<evidence type="ECO:0000256" key="1">
    <source>
        <dbReference type="SAM" id="MobiDB-lite"/>
    </source>
</evidence>
<feature type="region of interest" description="Disordered" evidence="1">
    <location>
        <begin position="1"/>
        <end position="41"/>
    </location>
</feature>
<proteinExistence type="predicted"/>
<evidence type="ECO:0000313" key="3">
    <source>
        <dbReference type="Proteomes" id="UP000298652"/>
    </source>
</evidence>
<accession>A0A4U6V1R2</accession>
<dbReference type="EMBL" id="CM016555">
    <property type="protein sequence ID" value="TKW22990.1"/>
    <property type="molecule type" value="Genomic_DNA"/>
</dbReference>
<organism evidence="2 3">
    <name type="scientific">Setaria viridis</name>
    <name type="common">Green bristlegrass</name>
    <name type="synonym">Setaria italica subsp. viridis</name>
    <dbReference type="NCBI Taxonomy" id="4556"/>
    <lineage>
        <taxon>Eukaryota</taxon>
        <taxon>Viridiplantae</taxon>
        <taxon>Streptophyta</taxon>
        <taxon>Embryophyta</taxon>
        <taxon>Tracheophyta</taxon>
        <taxon>Spermatophyta</taxon>
        <taxon>Magnoliopsida</taxon>
        <taxon>Liliopsida</taxon>
        <taxon>Poales</taxon>
        <taxon>Poaceae</taxon>
        <taxon>PACMAD clade</taxon>
        <taxon>Panicoideae</taxon>
        <taxon>Panicodae</taxon>
        <taxon>Paniceae</taxon>
        <taxon>Cenchrinae</taxon>
        <taxon>Setaria</taxon>
    </lineage>
</organism>
<dbReference type="AlphaFoldDB" id="A0A4U6V1R2"/>
<keyword evidence="3" id="KW-1185">Reference proteome</keyword>
<evidence type="ECO:0000313" key="2">
    <source>
        <dbReference type="EMBL" id="TKW22990.1"/>
    </source>
</evidence>
<protein>
    <submittedName>
        <fullName evidence="2">Uncharacterized protein</fullName>
    </submittedName>
</protein>
<gene>
    <name evidence="2" type="ORF">SEVIR_4G264001v2</name>
</gene>